<dbReference type="SMART" id="SM00895">
    <property type="entry name" value="FCD"/>
    <property type="match status" value="1"/>
</dbReference>
<dbReference type="Gene3D" id="1.10.10.10">
    <property type="entry name" value="Winged helix-like DNA-binding domain superfamily/Winged helix DNA-binding domain"/>
    <property type="match status" value="1"/>
</dbReference>
<dbReference type="OrthoDB" id="7989071at2"/>
<dbReference type="InterPro" id="IPR011711">
    <property type="entry name" value="GntR_C"/>
</dbReference>
<dbReference type="InterPro" id="IPR008920">
    <property type="entry name" value="TF_FadR/GntR_C"/>
</dbReference>
<keyword evidence="3" id="KW-0804">Transcription</keyword>
<evidence type="ECO:0000256" key="3">
    <source>
        <dbReference type="ARBA" id="ARBA00023163"/>
    </source>
</evidence>
<dbReference type="EMBL" id="CP020569">
    <property type="protein sequence ID" value="ARF59170.1"/>
    <property type="molecule type" value="Genomic_DNA"/>
</dbReference>
<dbReference type="InterPro" id="IPR000524">
    <property type="entry name" value="Tscrpt_reg_HTH_GntR"/>
</dbReference>
<evidence type="ECO:0000313" key="6">
    <source>
        <dbReference type="Proteomes" id="UP000192726"/>
    </source>
</evidence>
<dbReference type="KEGG" id="sgv:B1H19_01490"/>
<evidence type="ECO:0000313" key="5">
    <source>
        <dbReference type="EMBL" id="ARF59170.1"/>
    </source>
</evidence>
<dbReference type="SMART" id="SM00345">
    <property type="entry name" value="HTH_GNTR"/>
    <property type="match status" value="1"/>
</dbReference>
<reference evidence="5 6" key="1">
    <citation type="submission" date="2017-04" db="EMBL/GenBank/DDBJ databases">
        <title>Complete Genome Sequence of Streptomyces gilvosporeus F607, a Capable Producer of Natamycin.</title>
        <authorList>
            <person name="Zong G."/>
            <person name="Zhong C."/>
            <person name="Fu J."/>
            <person name="Qin R."/>
            <person name="Cao G."/>
        </authorList>
    </citation>
    <scope>NUCLEOTIDE SEQUENCE [LARGE SCALE GENOMIC DNA]</scope>
    <source>
        <strain evidence="5 6">F607</strain>
    </source>
</reference>
<keyword evidence="1" id="KW-0805">Transcription regulation</keyword>
<keyword evidence="2" id="KW-0238">DNA-binding</keyword>
<evidence type="ECO:0000259" key="4">
    <source>
        <dbReference type="PROSITE" id="PS50949"/>
    </source>
</evidence>
<dbReference type="SUPFAM" id="SSF48008">
    <property type="entry name" value="GntR ligand-binding domain-like"/>
    <property type="match status" value="1"/>
</dbReference>
<accession>A0A1V0U2A9</accession>
<dbReference type="PRINTS" id="PR00035">
    <property type="entry name" value="HTHGNTR"/>
</dbReference>
<proteinExistence type="predicted"/>
<dbReference type="InterPro" id="IPR036390">
    <property type="entry name" value="WH_DNA-bd_sf"/>
</dbReference>
<name>A0A1V0U2A9_9ACTN</name>
<dbReference type="PANTHER" id="PTHR43537:SF5">
    <property type="entry name" value="UXU OPERON TRANSCRIPTIONAL REGULATOR"/>
    <property type="match status" value="1"/>
</dbReference>
<dbReference type="PANTHER" id="PTHR43537">
    <property type="entry name" value="TRANSCRIPTIONAL REGULATOR, GNTR FAMILY"/>
    <property type="match status" value="1"/>
</dbReference>
<dbReference type="CDD" id="cd07377">
    <property type="entry name" value="WHTH_GntR"/>
    <property type="match status" value="1"/>
</dbReference>
<dbReference type="SUPFAM" id="SSF46785">
    <property type="entry name" value="Winged helix' DNA-binding domain"/>
    <property type="match status" value="1"/>
</dbReference>
<evidence type="ECO:0000256" key="2">
    <source>
        <dbReference type="ARBA" id="ARBA00023125"/>
    </source>
</evidence>
<evidence type="ECO:0000256" key="1">
    <source>
        <dbReference type="ARBA" id="ARBA00023015"/>
    </source>
</evidence>
<dbReference type="PROSITE" id="PS50949">
    <property type="entry name" value="HTH_GNTR"/>
    <property type="match status" value="1"/>
</dbReference>
<dbReference type="Pfam" id="PF07729">
    <property type="entry name" value="FCD"/>
    <property type="match status" value="1"/>
</dbReference>
<feature type="domain" description="HTH gntR-type" evidence="4">
    <location>
        <begin position="1"/>
        <end position="56"/>
    </location>
</feature>
<dbReference type="Gene3D" id="1.20.120.530">
    <property type="entry name" value="GntR ligand-binding domain-like"/>
    <property type="match status" value="1"/>
</dbReference>
<dbReference type="Pfam" id="PF00392">
    <property type="entry name" value="GntR"/>
    <property type="match status" value="1"/>
</dbReference>
<organism evidence="5 6">
    <name type="scientific">Streptomyces gilvosporeus</name>
    <dbReference type="NCBI Taxonomy" id="553510"/>
    <lineage>
        <taxon>Bacteria</taxon>
        <taxon>Bacillati</taxon>
        <taxon>Actinomycetota</taxon>
        <taxon>Actinomycetes</taxon>
        <taxon>Kitasatosporales</taxon>
        <taxon>Streptomycetaceae</taxon>
        <taxon>Streptomyces</taxon>
    </lineage>
</organism>
<dbReference type="GO" id="GO:0003677">
    <property type="term" value="F:DNA binding"/>
    <property type="evidence" value="ECO:0007669"/>
    <property type="project" value="UniProtKB-KW"/>
</dbReference>
<protein>
    <submittedName>
        <fullName evidence="5">GntR family transcriptional regulator</fullName>
    </submittedName>
</protein>
<sequence length="213" mass="23310">MIGEGLLEPGQRLPTEREFAARLGISRNSMREAVRALTAMGVLEARHGSGIYVTQLEAGNLLETFGAVADLSPGPRLLELLEVRRVLESTATALAAARIDAEQLAEVAQHLEAMRASADPEEILAHDVAFHRVIARASGNESMAAILEGLSSQTLRARVWRGYEEEGAFERTHREHTRIYEALVDRDPESAGAAASVHVVGVERWLRRQLDGE</sequence>
<dbReference type="Proteomes" id="UP000192726">
    <property type="component" value="Chromosome"/>
</dbReference>
<dbReference type="STRING" id="553510.B1H19_01490"/>
<keyword evidence="6" id="KW-1185">Reference proteome</keyword>
<gene>
    <name evidence="5" type="ORF">B1H19_01490</name>
</gene>
<dbReference type="GO" id="GO:0003700">
    <property type="term" value="F:DNA-binding transcription factor activity"/>
    <property type="evidence" value="ECO:0007669"/>
    <property type="project" value="InterPro"/>
</dbReference>
<dbReference type="AlphaFoldDB" id="A0A1V0U2A9"/>
<dbReference type="InterPro" id="IPR036388">
    <property type="entry name" value="WH-like_DNA-bd_sf"/>
</dbReference>